<evidence type="ECO:0000313" key="2">
    <source>
        <dbReference type="EMBL" id="KAF3223251.1"/>
    </source>
</evidence>
<feature type="region of interest" description="Disordered" evidence="1">
    <location>
        <begin position="81"/>
        <end position="124"/>
    </location>
</feature>
<comment type="caution">
    <text evidence="2">The sequence shown here is derived from an EMBL/GenBank/DDBJ whole genome shotgun (WGS) entry which is preliminary data.</text>
</comment>
<dbReference type="Proteomes" id="UP000483672">
    <property type="component" value="Unassembled WGS sequence"/>
</dbReference>
<proteinExistence type="predicted"/>
<name>A0A6G1MHZ1_ORBOL</name>
<protein>
    <submittedName>
        <fullName evidence="2">Uncharacterized protein</fullName>
    </submittedName>
</protein>
<dbReference type="AlphaFoldDB" id="A0A6G1MHZ1"/>
<accession>A0A6G1MHZ1</accession>
<evidence type="ECO:0000313" key="3">
    <source>
        <dbReference type="Proteomes" id="UP000483672"/>
    </source>
</evidence>
<dbReference type="EMBL" id="WIPF01000037">
    <property type="protein sequence ID" value="KAF3223251.1"/>
    <property type="molecule type" value="Genomic_DNA"/>
</dbReference>
<evidence type="ECO:0000256" key="1">
    <source>
        <dbReference type="SAM" id="MobiDB-lite"/>
    </source>
</evidence>
<sequence length="124" mass="13400">MVLRVPPSCMPYLVPLQAWVGTTPISNFFHPPYGNERMGKQANGDAMPKIPGIKGGKRNVLPSTGTLTFCVRDASSRAAAKRVKNQEPAMFLPSGSQAASEREKGTPLDVSPWYPSPPGRMGNF</sequence>
<gene>
    <name evidence="2" type="ORF">TWF191_006532</name>
</gene>
<reference evidence="2 3" key="1">
    <citation type="submission" date="2019-06" db="EMBL/GenBank/DDBJ databases">
        <authorList>
            <person name="Palmer J.M."/>
        </authorList>
    </citation>
    <scope>NUCLEOTIDE SEQUENCE [LARGE SCALE GENOMIC DNA]</scope>
    <source>
        <strain evidence="2 3">TWF191</strain>
    </source>
</reference>
<organism evidence="2 3">
    <name type="scientific">Orbilia oligospora</name>
    <name type="common">Nematode-trapping fungus</name>
    <name type="synonym">Arthrobotrys oligospora</name>
    <dbReference type="NCBI Taxonomy" id="2813651"/>
    <lineage>
        <taxon>Eukaryota</taxon>
        <taxon>Fungi</taxon>
        <taxon>Dikarya</taxon>
        <taxon>Ascomycota</taxon>
        <taxon>Pezizomycotina</taxon>
        <taxon>Orbiliomycetes</taxon>
        <taxon>Orbiliales</taxon>
        <taxon>Orbiliaceae</taxon>
        <taxon>Orbilia</taxon>
    </lineage>
</organism>
<feature type="region of interest" description="Disordered" evidence="1">
    <location>
        <begin position="39"/>
        <end position="59"/>
    </location>
</feature>